<protein>
    <submittedName>
        <fullName evidence="5">Cysteate synthase</fullName>
        <ecNumber evidence="5">2.5.1.76</ecNumber>
    </submittedName>
</protein>
<dbReference type="EC" id="2.5.1.76" evidence="5"/>
<keyword evidence="3" id="KW-0663">Pyridoxal phosphate</keyword>
<dbReference type="Proteomes" id="UP001528920">
    <property type="component" value="Unassembled WGS sequence"/>
</dbReference>
<dbReference type="SUPFAM" id="SSF53686">
    <property type="entry name" value="Tryptophan synthase beta subunit-like PLP-dependent enzymes"/>
    <property type="match status" value="1"/>
</dbReference>
<keyword evidence="6" id="KW-1185">Reference proteome</keyword>
<keyword evidence="5" id="KW-0808">Transferase</keyword>
<sequence>MLSKSKHVRMAMDFKATKYTLESLQTGKKFEDEGWTLDAPAEDKPCLIRAIYEKKQLEVKDESLGIYKFSDWLPIHKTLEGSSAPATYKSEGLAKYLGLNNLYITFSGYWPEKGANFRTCSFKETEAYAVSGRLNSTDQVLVVASAGNTARAFARVCSDNNIPLLLSVPEDNLSALWFDEPIKDNVRLIATKSGSDYFDAIHLSNIVCGLDGFVAEGGAKNVARRDGMGTTVLSAVSEIGQIPDYYFQAVGSGTGAIAAWEANMRFIEDGRYGANKMKLMVSQNVPFLPIHDAWKADSRAMLPLEDELARKQVEEIDAKVLSNRKPPYPIAGGLFDAMKDAGGDVLVATNEEAIEAGKLFLETEGNDIHPAAAVAVATLIKEAKVGNLDKDACVMLNITGGGEERIKREKEVIYLKPSHVFDINPDVSTVKEVLEKLFKIEGSEII</sequence>
<dbReference type="NCBIfam" id="TIGR03844">
    <property type="entry name" value="cysteate_syn"/>
    <property type="match status" value="1"/>
</dbReference>
<evidence type="ECO:0000256" key="2">
    <source>
        <dbReference type="ARBA" id="ARBA00022545"/>
    </source>
</evidence>
<accession>A0ABT5VR15</accession>
<organism evidence="5 6">
    <name type="scientific">Paralabilibaculum antarcticum</name>
    <dbReference type="NCBI Taxonomy" id="2912572"/>
    <lineage>
        <taxon>Bacteria</taxon>
        <taxon>Pseudomonadati</taxon>
        <taxon>Bacteroidota</taxon>
        <taxon>Bacteroidia</taxon>
        <taxon>Marinilabiliales</taxon>
        <taxon>Marinifilaceae</taxon>
        <taxon>Paralabilibaculum</taxon>
    </lineage>
</organism>
<dbReference type="EMBL" id="JAKJSC010000001">
    <property type="protein sequence ID" value="MDE5416968.1"/>
    <property type="molecule type" value="Genomic_DNA"/>
</dbReference>
<evidence type="ECO:0000256" key="1">
    <source>
        <dbReference type="ARBA" id="ARBA00001933"/>
    </source>
</evidence>
<gene>
    <name evidence="5" type="ORF">L3049_03030</name>
</gene>
<comment type="caution">
    <text evidence="5">The sequence shown here is derived from an EMBL/GenBank/DDBJ whole genome shotgun (WGS) entry which is preliminary data.</text>
</comment>
<dbReference type="Gene3D" id="3.40.50.1100">
    <property type="match status" value="2"/>
</dbReference>
<dbReference type="InterPro" id="IPR022401">
    <property type="entry name" value="Cysteate_synthase"/>
</dbReference>
<dbReference type="InterPro" id="IPR001926">
    <property type="entry name" value="TrpB-like_PALP"/>
</dbReference>
<feature type="domain" description="Tryptophan synthase beta chain-like PALP" evidence="4">
    <location>
        <begin position="116"/>
        <end position="400"/>
    </location>
</feature>
<proteinExistence type="predicted"/>
<dbReference type="InterPro" id="IPR036052">
    <property type="entry name" value="TrpB-like_PALP_sf"/>
</dbReference>
<keyword evidence="2" id="KW-0174">Coenzyme M biosynthesis</keyword>
<evidence type="ECO:0000259" key="4">
    <source>
        <dbReference type="Pfam" id="PF00291"/>
    </source>
</evidence>
<evidence type="ECO:0000256" key="3">
    <source>
        <dbReference type="ARBA" id="ARBA00022898"/>
    </source>
</evidence>
<evidence type="ECO:0000313" key="5">
    <source>
        <dbReference type="EMBL" id="MDE5416968.1"/>
    </source>
</evidence>
<name>A0ABT5VR15_9BACT</name>
<dbReference type="Pfam" id="PF00291">
    <property type="entry name" value="PALP"/>
    <property type="match status" value="1"/>
</dbReference>
<dbReference type="RefSeq" id="WP_275108306.1">
    <property type="nucleotide sequence ID" value="NZ_JAKJSC010000001.1"/>
</dbReference>
<dbReference type="GO" id="GO:0044686">
    <property type="term" value="F:cysteate synthase activity"/>
    <property type="evidence" value="ECO:0007669"/>
    <property type="project" value="UniProtKB-EC"/>
</dbReference>
<reference evidence="5 6" key="1">
    <citation type="submission" date="2022-01" db="EMBL/GenBank/DDBJ databases">
        <title>Labilibaculum sp. nov, a marine bacterium isolated from Antarctica.</title>
        <authorList>
            <person name="Dai W."/>
        </authorList>
    </citation>
    <scope>NUCLEOTIDE SEQUENCE [LARGE SCALE GENOMIC DNA]</scope>
    <source>
        <strain evidence="5 6">DW002</strain>
    </source>
</reference>
<comment type="cofactor">
    <cofactor evidence="1">
        <name>pyridoxal 5'-phosphate</name>
        <dbReference type="ChEBI" id="CHEBI:597326"/>
    </cofactor>
</comment>
<evidence type="ECO:0000313" key="6">
    <source>
        <dbReference type="Proteomes" id="UP001528920"/>
    </source>
</evidence>